<evidence type="ECO:0000313" key="3">
    <source>
        <dbReference type="Proteomes" id="UP000481037"/>
    </source>
</evidence>
<keyword evidence="1" id="KW-0472">Membrane</keyword>
<gene>
    <name evidence="2" type="ORF">GJ697_03600</name>
</gene>
<reference evidence="2 3" key="1">
    <citation type="submission" date="2019-11" db="EMBL/GenBank/DDBJ databases">
        <title>Novel species isolated from a subtropical stream in China.</title>
        <authorList>
            <person name="Lu H."/>
        </authorList>
    </citation>
    <scope>NUCLEOTIDE SEQUENCE [LARGE SCALE GENOMIC DNA]</scope>
    <source>
        <strain evidence="2 3">FT25W</strain>
    </source>
</reference>
<keyword evidence="1" id="KW-0812">Transmembrane</keyword>
<organism evidence="2 3">
    <name type="scientific">Duganella alba</name>
    <dbReference type="NCBI Taxonomy" id="2666081"/>
    <lineage>
        <taxon>Bacteria</taxon>
        <taxon>Pseudomonadati</taxon>
        <taxon>Pseudomonadota</taxon>
        <taxon>Betaproteobacteria</taxon>
        <taxon>Burkholderiales</taxon>
        <taxon>Oxalobacteraceae</taxon>
        <taxon>Telluria group</taxon>
        <taxon>Duganella</taxon>
    </lineage>
</organism>
<proteinExistence type="predicted"/>
<evidence type="ECO:0000313" key="2">
    <source>
        <dbReference type="EMBL" id="MRX06915.1"/>
    </source>
</evidence>
<protein>
    <submittedName>
        <fullName evidence="2">Uncharacterized protein</fullName>
    </submittedName>
</protein>
<dbReference type="EMBL" id="WKJM01000002">
    <property type="protein sequence ID" value="MRX06915.1"/>
    <property type="molecule type" value="Genomic_DNA"/>
</dbReference>
<sequence length="87" mass="9884">MFRKIFIALVYINFFSLFASSMLLGGDGLNGKKVDGHFFLGNHGKYTEVSEAVYTYSRIHGISLFIMVGIVLIMHLIDRETKSRPPR</sequence>
<keyword evidence="1" id="KW-1133">Transmembrane helix</keyword>
<dbReference type="RefSeq" id="WP_154363622.1">
    <property type="nucleotide sequence ID" value="NZ_WKJM01000002.1"/>
</dbReference>
<dbReference type="Proteomes" id="UP000481037">
    <property type="component" value="Unassembled WGS sequence"/>
</dbReference>
<comment type="caution">
    <text evidence="2">The sequence shown here is derived from an EMBL/GenBank/DDBJ whole genome shotgun (WGS) entry which is preliminary data.</text>
</comment>
<accession>A0A6L5QB12</accession>
<feature type="transmembrane region" description="Helical" evidence="1">
    <location>
        <begin position="5"/>
        <end position="24"/>
    </location>
</feature>
<dbReference type="AlphaFoldDB" id="A0A6L5QB12"/>
<keyword evidence="3" id="KW-1185">Reference proteome</keyword>
<evidence type="ECO:0000256" key="1">
    <source>
        <dbReference type="SAM" id="Phobius"/>
    </source>
</evidence>
<name>A0A6L5QB12_9BURK</name>
<feature type="transmembrane region" description="Helical" evidence="1">
    <location>
        <begin position="59"/>
        <end position="77"/>
    </location>
</feature>